<dbReference type="Proteomes" id="UP000564604">
    <property type="component" value="Unassembled WGS sequence"/>
</dbReference>
<evidence type="ECO:0008006" key="4">
    <source>
        <dbReference type="Google" id="ProtNLM"/>
    </source>
</evidence>
<evidence type="ECO:0000313" key="3">
    <source>
        <dbReference type="Proteomes" id="UP000564604"/>
    </source>
</evidence>
<feature type="compositionally biased region" description="Polar residues" evidence="1">
    <location>
        <begin position="1"/>
        <end position="11"/>
    </location>
</feature>
<sequence length="1081" mass="122194">MKKEQSATNITGPKPQDFLRARRPEQFADSVKLQESTIDRSMLEYHFETLNNRSQELEFEIFVRKLCEREICPNLIPQTGPTAGGDGKTDTETYPVSSQIAFFWGLNEAPESERWAFGVSTQKDWKKKCIKDVESIMSTGRGYTRIFCVSSRLIKNSLRAQLQDDLSKKHGVKVTIYDRTWLLDKTLQPNNQHLAIDQLGLTGSIESKIQIGPFDADKQIQLTEIERQINEIKDPGHLTLSQVDLYTKRAIIYKELERGAGAVEHQFNIAVRTAKKFGTTRQHFDALYQLTWAAYWWLENSELFEEAFEKALSVAQQTDNVEVWEKVATLFNLVVTTHRNGKCTLDVDSLEVTIREKLNSIADDANMISGALQAKTSLALLDLLDSENEEKVNNTFRYLGTIADSAHKLIGYPMARLVNLLEALDVAFGDLKAYEDLMDKLIDDAGVRENSRINADKYLRRGALSSDKKDYYRAIKCFGLSLYGLYNSESKKEMFAALYMLSHAYEKQGLLWAARGAALMAAYLVTADALKEQRSSAKQAAIYQQLMWIEGQLGRLSQSLTWYQLAQLISQTLDQSPWTENQKINYEVLIGKLFLNANFSDIERLAWLPDKLNQLDLGLSADALLVCLGHEDKAGPEAEPIDLHFMNMWRSIDMGAPVAPLDLYLDRWTIISSYILGCKVCVSFPVKSPGIELAQQLLAVLESFCAPMMSAHAAATVPAVNIDILLEDEDDFILQHRFDTAAQVTSAEILCSPFSITSLTDEQRSKIQSFYSEFCLHFVFIICPQFGKSKLEEMLRDDKALERAVIFNSNIGLDSYFMERDAVPGMSSHKDAVFELYKPTREATWFEHHNLENMDWRSKSNVRAERPKHPFQLSKIKHTELKVVSLIQVSLWDQAGWKGLGFQTCEGEIPLLLFAFTRASVGNKIFENIAKNIGNKDPNNTLRIVLILGISRQNPAHYRVVVTSNIDRSDDSSTKFQTALSRIHTMTPSSSVNIDRFLKDYEAHKKSHIATVNSEGKLVSHLLTSGIIIIHAWEIDENDQEISAIKPDDDVLIPIGMEKAVSRSKCNTSCKVLPCLPNTTT</sequence>
<dbReference type="RefSeq" id="WP_169907991.1">
    <property type="nucleotide sequence ID" value="NZ_JAAQYX010000061.1"/>
</dbReference>
<accession>A0A9Q5B502</accession>
<protein>
    <recommendedName>
        <fullName evidence="4">Tetratricopeptide repeat-containing protein</fullName>
    </recommendedName>
</protein>
<gene>
    <name evidence="2" type="ORF">HBN89_24495</name>
</gene>
<proteinExistence type="predicted"/>
<reference evidence="2 3" key="1">
    <citation type="journal article" date="2020" name="Front. Microbiol.">
        <title>Genetic Organization of the aprX-lipA2 Operon Affects the Proteolytic Potential of Pseudomonas Species in Milk.</title>
        <authorList>
            <person name="Maier C."/>
            <person name="Huptas C."/>
            <person name="von Neubeck M."/>
            <person name="Scherer S."/>
            <person name="Wenning M."/>
            <person name="Lucking G."/>
        </authorList>
    </citation>
    <scope>NUCLEOTIDE SEQUENCE [LARGE SCALE GENOMIC DNA]</scope>
    <source>
        <strain evidence="2 3">WS 5094</strain>
    </source>
</reference>
<comment type="caution">
    <text evidence="2">The sequence shown here is derived from an EMBL/GenBank/DDBJ whole genome shotgun (WGS) entry which is preliminary data.</text>
</comment>
<dbReference type="AlphaFoldDB" id="A0A9Q5B502"/>
<feature type="region of interest" description="Disordered" evidence="1">
    <location>
        <begin position="1"/>
        <end position="23"/>
    </location>
</feature>
<dbReference type="EMBL" id="JAAQYX010000061">
    <property type="protein sequence ID" value="NNB52380.1"/>
    <property type="molecule type" value="Genomic_DNA"/>
</dbReference>
<organism evidence="2 3">
    <name type="scientific">Pseudomonas fragi</name>
    <dbReference type="NCBI Taxonomy" id="296"/>
    <lineage>
        <taxon>Bacteria</taxon>
        <taxon>Pseudomonadati</taxon>
        <taxon>Pseudomonadota</taxon>
        <taxon>Gammaproteobacteria</taxon>
        <taxon>Pseudomonadales</taxon>
        <taxon>Pseudomonadaceae</taxon>
        <taxon>Pseudomonas</taxon>
    </lineage>
</organism>
<name>A0A9Q5B502_PSEFR</name>
<evidence type="ECO:0000256" key="1">
    <source>
        <dbReference type="SAM" id="MobiDB-lite"/>
    </source>
</evidence>
<evidence type="ECO:0000313" key="2">
    <source>
        <dbReference type="EMBL" id="NNB52380.1"/>
    </source>
</evidence>